<dbReference type="EMBL" id="GGEC01059766">
    <property type="protein sequence ID" value="MBX40250.1"/>
    <property type="molecule type" value="Transcribed_RNA"/>
</dbReference>
<sequence>MVYKLFLFFYFYGTPCQILGLSCFCKKKELIGEICHKLCCLCGGWRK</sequence>
<proteinExistence type="predicted"/>
<evidence type="ECO:0000313" key="1">
    <source>
        <dbReference type="EMBL" id="MBX40250.1"/>
    </source>
</evidence>
<dbReference type="AlphaFoldDB" id="A0A2P2NCT2"/>
<accession>A0A2P2NCT2</accession>
<protein>
    <submittedName>
        <fullName evidence="1">Uncharacterized protein</fullName>
    </submittedName>
</protein>
<organism evidence="1">
    <name type="scientific">Rhizophora mucronata</name>
    <name type="common">Asiatic mangrove</name>
    <dbReference type="NCBI Taxonomy" id="61149"/>
    <lineage>
        <taxon>Eukaryota</taxon>
        <taxon>Viridiplantae</taxon>
        <taxon>Streptophyta</taxon>
        <taxon>Embryophyta</taxon>
        <taxon>Tracheophyta</taxon>
        <taxon>Spermatophyta</taxon>
        <taxon>Magnoliopsida</taxon>
        <taxon>eudicotyledons</taxon>
        <taxon>Gunneridae</taxon>
        <taxon>Pentapetalae</taxon>
        <taxon>rosids</taxon>
        <taxon>fabids</taxon>
        <taxon>Malpighiales</taxon>
        <taxon>Rhizophoraceae</taxon>
        <taxon>Rhizophora</taxon>
    </lineage>
</organism>
<reference evidence="1" key="1">
    <citation type="submission" date="2018-02" db="EMBL/GenBank/DDBJ databases">
        <title>Rhizophora mucronata_Transcriptome.</title>
        <authorList>
            <person name="Meera S.P."/>
            <person name="Sreeshan A."/>
            <person name="Augustine A."/>
        </authorList>
    </citation>
    <scope>NUCLEOTIDE SEQUENCE</scope>
    <source>
        <tissue evidence="1">Leaf</tissue>
    </source>
</reference>
<dbReference type="PROSITE" id="PS51257">
    <property type="entry name" value="PROKAR_LIPOPROTEIN"/>
    <property type="match status" value="1"/>
</dbReference>
<name>A0A2P2NCT2_RHIMU</name>